<dbReference type="InterPro" id="IPR010657">
    <property type="entry name" value="ImpA_N"/>
</dbReference>
<reference evidence="4 5" key="1">
    <citation type="submission" date="2019-06" db="EMBL/GenBank/DDBJ databases">
        <authorList>
            <person name="Yang Y."/>
        </authorList>
    </citation>
    <scope>NUCLEOTIDE SEQUENCE [LARGE SCALE GENOMIC DNA]</scope>
    <source>
        <strain evidence="4 5">BIT-26</strain>
    </source>
</reference>
<evidence type="ECO:0008006" key="6">
    <source>
        <dbReference type="Google" id="ProtNLM"/>
    </source>
</evidence>
<dbReference type="InterPro" id="IPR021069">
    <property type="entry name" value="ImpA_C"/>
</dbReference>
<keyword evidence="1" id="KW-0812">Transmembrane</keyword>
<gene>
    <name evidence="4" type="ORF">FKM52_09145</name>
</gene>
<evidence type="ECO:0000313" key="5">
    <source>
        <dbReference type="Proteomes" id="UP000319523"/>
    </source>
</evidence>
<evidence type="ECO:0000313" key="4">
    <source>
        <dbReference type="EMBL" id="TPW42528.1"/>
    </source>
</evidence>
<comment type="caution">
    <text evidence="4">The sequence shown here is derived from an EMBL/GenBank/DDBJ whole genome shotgun (WGS) entry which is preliminary data.</text>
</comment>
<keyword evidence="1" id="KW-1133">Transmembrane helix</keyword>
<proteinExistence type="predicted"/>
<dbReference type="PANTHER" id="PTHR37024:SF5">
    <property type="entry name" value="IMPA N-TERMINAL DOMAIN-CONTAINING PROTEIN"/>
    <property type="match status" value="1"/>
</dbReference>
<protein>
    <recommendedName>
        <fullName evidence="6">Type VI secretion system ImpA family N-terminal domain-containing protein</fullName>
    </recommendedName>
</protein>
<evidence type="ECO:0000256" key="1">
    <source>
        <dbReference type="SAM" id="Phobius"/>
    </source>
</evidence>
<keyword evidence="1" id="KW-0472">Membrane</keyword>
<keyword evidence="5" id="KW-1185">Reference proteome</keyword>
<name>A0A506VAE4_9GAMM</name>
<dbReference type="OrthoDB" id="5579595at2"/>
<evidence type="ECO:0000259" key="2">
    <source>
        <dbReference type="Pfam" id="PF06812"/>
    </source>
</evidence>
<feature type="domain" description="ImpA C-terminal" evidence="3">
    <location>
        <begin position="280"/>
        <end position="421"/>
    </location>
</feature>
<dbReference type="Pfam" id="PF12486">
    <property type="entry name" value="VasL"/>
    <property type="match status" value="1"/>
</dbReference>
<dbReference type="PANTHER" id="PTHR37024">
    <property type="entry name" value="TYPE VI SECRETION SYSTEM DUF2094 AND IMPA-RELATED DOMAIN PROTEIN"/>
    <property type="match status" value="1"/>
</dbReference>
<accession>A0A506VAE4</accession>
<sequence length="433" mass="48192">MLPDYAALRNELSKLSHPARPDVDWRHVESLSLALFGQNGVDLQTAAWYSLARTHIDGLRGLNEGLALTDTLTARHWAVMWPASTHGRIEIISGLSQRLQKVFRTLALNDADDLPLLYQAEKRLSDLGETLARHKVRQASGTDILLRQVKQAIVRLENLAGVGEASPAVALPAEALAPPERQPAADNVISLRPAPGSEIARPAGKGGFRYFIAGVGAALLAGAALLWGWTTLQQPVDEEKLLAATMTPLPLFLTDAQLQQLQHSTSIMQRSEEWAEQTYAQLERMMTLSPDWRQRYGQQLALQAQALWPDNPQTEEVVRRWRQSIEANALPVEALGGWHEGMQQLQQLADRLNALDEKRGKYMTVSELKTAVYAAQKAFNRAVPAEERLRRYVAAQEQRAETGAEQRQAATALDLLQNRYFLIGQKETLNNDD</sequence>
<feature type="domain" description="ImpA N-terminal" evidence="2">
    <location>
        <begin position="3"/>
        <end position="95"/>
    </location>
</feature>
<feature type="transmembrane region" description="Helical" evidence="1">
    <location>
        <begin position="210"/>
        <end position="229"/>
    </location>
</feature>
<dbReference type="EMBL" id="VHQI01000005">
    <property type="protein sequence ID" value="TPW42528.1"/>
    <property type="molecule type" value="Genomic_DNA"/>
</dbReference>
<dbReference type="Pfam" id="PF06812">
    <property type="entry name" value="ImpA_N"/>
    <property type="match status" value="1"/>
</dbReference>
<organism evidence="4 5">
    <name type="scientific">Mixta tenebrionis</name>
    <dbReference type="NCBI Taxonomy" id="2562439"/>
    <lineage>
        <taxon>Bacteria</taxon>
        <taxon>Pseudomonadati</taxon>
        <taxon>Pseudomonadota</taxon>
        <taxon>Gammaproteobacteria</taxon>
        <taxon>Enterobacterales</taxon>
        <taxon>Erwiniaceae</taxon>
        <taxon>Mixta</taxon>
    </lineage>
</organism>
<dbReference type="Proteomes" id="UP000319523">
    <property type="component" value="Unassembled WGS sequence"/>
</dbReference>
<evidence type="ECO:0000259" key="3">
    <source>
        <dbReference type="Pfam" id="PF12486"/>
    </source>
</evidence>
<dbReference type="AlphaFoldDB" id="A0A506VAE4"/>